<dbReference type="Proteomes" id="UP000294937">
    <property type="component" value="Unassembled WGS sequence"/>
</dbReference>
<feature type="transmembrane region" description="Helical" evidence="1">
    <location>
        <begin position="20"/>
        <end position="40"/>
    </location>
</feature>
<dbReference type="AlphaFoldDB" id="A0A4V2UVR4"/>
<name>A0A4V2UVR4_9BACL</name>
<reference evidence="2 3" key="1">
    <citation type="submission" date="2019-03" db="EMBL/GenBank/DDBJ databases">
        <title>Genomic Encyclopedia of Type Strains, Phase IV (KMG-IV): sequencing the most valuable type-strain genomes for metagenomic binning, comparative biology and taxonomic classification.</title>
        <authorList>
            <person name="Goeker M."/>
        </authorList>
    </citation>
    <scope>NUCLEOTIDE SEQUENCE [LARGE SCALE GENOMIC DNA]</scope>
    <source>
        <strain evidence="2 3">DSM 45707</strain>
    </source>
</reference>
<keyword evidence="3" id="KW-1185">Reference proteome</keyword>
<gene>
    <name evidence="2" type="ORF">EDD58_101449</name>
</gene>
<evidence type="ECO:0000256" key="1">
    <source>
        <dbReference type="SAM" id="Phobius"/>
    </source>
</evidence>
<evidence type="ECO:0000313" key="3">
    <source>
        <dbReference type="Proteomes" id="UP000294937"/>
    </source>
</evidence>
<comment type="caution">
    <text evidence="2">The sequence shown here is derived from an EMBL/GenBank/DDBJ whole genome shotgun (WGS) entry which is preliminary data.</text>
</comment>
<keyword evidence="1" id="KW-0472">Membrane</keyword>
<dbReference type="EMBL" id="SMAG01000001">
    <property type="protein sequence ID" value="TCS96807.1"/>
    <property type="molecule type" value="Genomic_DNA"/>
</dbReference>
<proteinExistence type="predicted"/>
<evidence type="ECO:0000313" key="2">
    <source>
        <dbReference type="EMBL" id="TCS96807.1"/>
    </source>
</evidence>
<keyword evidence="1" id="KW-1133">Transmembrane helix</keyword>
<feature type="transmembrane region" description="Helical" evidence="1">
    <location>
        <begin position="52"/>
        <end position="69"/>
    </location>
</feature>
<accession>A0A4V2UVR4</accession>
<sequence length="78" mass="9688">MENKSTVWEKWEKTIFKLIFVYFFFVFFGYFKCWFSSIIMIETICLPTVAKWTLPILYCLVYLIVSRPWKKRIKNKER</sequence>
<organism evidence="2 3">
    <name type="scientific">Hazenella coriacea</name>
    <dbReference type="NCBI Taxonomy" id="1179467"/>
    <lineage>
        <taxon>Bacteria</taxon>
        <taxon>Bacillati</taxon>
        <taxon>Bacillota</taxon>
        <taxon>Bacilli</taxon>
        <taxon>Bacillales</taxon>
        <taxon>Thermoactinomycetaceae</taxon>
        <taxon>Hazenella</taxon>
    </lineage>
</organism>
<protein>
    <submittedName>
        <fullName evidence="2">Uncharacterized protein</fullName>
    </submittedName>
</protein>
<keyword evidence="1" id="KW-0812">Transmembrane</keyword>
<dbReference type="RefSeq" id="WP_131923189.1">
    <property type="nucleotide sequence ID" value="NZ_SMAG01000001.1"/>
</dbReference>